<sequence length="166" mass="17283">MGSGVHIPDPTAAAYSEKAEGSEMKSNGKDDGFGLTEIMVSMLLLAIVMMAILSLLITAITAVGESSTRASATELATQRMEVARAKAATGDCDNVRDAVEATETVVDGRGVPLEITGTLTNCVQTGPDPKLEPKLALVTVVVTPQVADLEVADITLTSNIYVKFDA</sequence>
<dbReference type="AlphaFoldDB" id="A0A919UK72"/>
<evidence type="ECO:0000256" key="2">
    <source>
        <dbReference type="SAM" id="Phobius"/>
    </source>
</evidence>
<reference evidence="3" key="1">
    <citation type="submission" date="2021-01" db="EMBL/GenBank/DDBJ databases">
        <title>Whole genome shotgun sequence of Demequina activiva NBRC 110675.</title>
        <authorList>
            <person name="Komaki H."/>
            <person name="Tamura T."/>
        </authorList>
    </citation>
    <scope>NUCLEOTIDE SEQUENCE</scope>
    <source>
        <strain evidence="3">NBRC 110675</strain>
    </source>
</reference>
<keyword evidence="4" id="KW-1185">Reference proteome</keyword>
<comment type="caution">
    <text evidence="3">The sequence shown here is derived from an EMBL/GenBank/DDBJ whole genome shotgun (WGS) entry which is preliminary data.</text>
</comment>
<evidence type="ECO:0000313" key="3">
    <source>
        <dbReference type="EMBL" id="GIG54625.1"/>
    </source>
</evidence>
<dbReference type="Proteomes" id="UP000652354">
    <property type="component" value="Unassembled WGS sequence"/>
</dbReference>
<feature type="transmembrane region" description="Helical" evidence="2">
    <location>
        <begin position="38"/>
        <end position="63"/>
    </location>
</feature>
<dbReference type="EMBL" id="BONR01000002">
    <property type="protein sequence ID" value="GIG54625.1"/>
    <property type="molecule type" value="Genomic_DNA"/>
</dbReference>
<name>A0A919UK72_9MICO</name>
<gene>
    <name evidence="3" type="ORF">Dac01nite_13770</name>
</gene>
<evidence type="ECO:0000256" key="1">
    <source>
        <dbReference type="SAM" id="MobiDB-lite"/>
    </source>
</evidence>
<keyword evidence="2" id="KW-1133">Transmembrane helix</keyword>
<protein>
    <recommendedName>
        <fullName evidence="5">Prepilin-type N-terminal cleavage/methylation domain-containing protein</fullName>
    </recommendedName>
</protein>
<feature type="compositionally biased region" description="Basic and acidic residues" evidence="1">
    <location>
        <begin position="17"/>
        <end position="28"/>
    </location>
</feature>
<organism evidence="3 4">
    <name type="scientific">Demequina activiva</name>
    <dbReference type="NCBI Taxonomy" id="1582364"/>
    <lineage>
        <taxon>Bacteria</taxon>
        <taxon>Bacillati</taxon>
        <taxon>Actinomycetota</taxon>
        <taxon>Actinomycetes</taxon>
        <taxon>Micrococcales</taxon>
        <taxon>Demequinaceae</taxon>
        <taxon>Demequina</taxon>
    </lineage>
</organism>
<accession>A0A919UK72</accession>
<feature type="region of interest" description="Disordered" evidence="1">
    <location>
        <begin position="1"/>
        <end position="28"/>
    </location>
</feature>
<keyword evidence="2" id="KW-0472">Membrane</keyword>
<proteinExistence type="predicted"/>
<evidence type="ECO:0008006" key="5">
    <source>
        <dbReference type="Google" id="ProtNLM"/>
    </source>
</evidence>
<evidence type="ECO:0000313" key="4">
    <source>
        <dbReference type="Proteomes" id="UP000652354"/>
    </source>
</evidence>
<keyword evidence="2" id="KW-0812">Transmembrane</keyword>